<accession>A0AAD9UUB7</accession>
<name>A0AAD9UUB7_ACRCE</name>
<dbReference type="AlphaFoldDB" id="A0AAD9UUB7"/>
<organism evidence="1 2">
    <name type="scientific">Acropora cervicornis</name>
    <name type="common">Staghorn coral</name>
    <dbReference type="NCBI Taxonomy" id="6130"/>
    <lineage>
        <taxon>Eukaryota</taxon>
        <taxon>Metazoa</taxon>
        <taxon>Cnidaria</taxon>
        <taxon>Anthozoa</taxon>
        <taxon>Hexacorallia</taxon>
        <taxon>Scleractinia</taxon>
        <taxon>Astrocoeniina</taxon>
        <taxon>Acroporidae</taxon>
        <taxon>Acropora</taxon>
    </lineage>
</organism>
<sequence length="154" mass="17424">MLLVVLGASSEPTGDLHLFELLSETETGNEERELSDVAIQCDIGFVWWTYHFLVIKGIGKKTDAVVKHKDCENAGLSLLKDIKVILRHSCKHEGDQRSLKNSIQDLRGTMPGLLPLRNPARKQQLKNLCHSFHSNETECKQGHYDKPALRFISF</sequence>
<reference evidence="1" key="1">
    <citation type="journal article" date="2023" name="G3 (Bethesda)">
        <title>Whole genome assembly and annotation of the endangered Caribbean coral Acropora cervicornis.</title>
        <authorList>
            <person name="Selwyn J.D."/>
            <person name="Vollmer S.V."/>
        </authorList>
    </citation>
    <scope>NUCLEOTIDE SEQUENCE</scope>
    <source>
        <strain evidence="1">K2</strain>
    </source>
</reference>
<dbReference type="Proteomes" id="UP001249851">
    <property type="component" value="Unassembled WGS sequence"/>
</dbReference>
<dbReference type="EMBL" id="JARQWQ010000113">
    <property type="protein sequence ID" value="KAK2550279.1"/>
    <property type="molecule type" value="Genomic_DNA"/>
</dbReference>
<protein>
    <submittedName>
        <fullName evidence="1">Uncharacterized protein</fullName>
    </submittedName>
</protein>
<proteinExistence type="predicted"/>
<evidence type="ECO:0000313" key="1">
    <source>
        <dbReference type="EMBL" id="KAK2550279.1"/>
    </source>
</evidence>
<comment type="caution">
    <text evidence="1">The sequence shown here is derived from an EMBL/GenBank/DDBJ whole genome shotgun (WGS) entry which is preliminary data.</text>
</comment>
<evidence type="ECO:0000313" key="2">
    <source>
        <dbReference type="Proteomes" id="UP001249851"/>
    </source>
</evidence>
<reference evidence="1" key="2">
    <citation type="journal article" date="2023" name="Science">
        <title>Genomic signatures of disease resistance in endangered staghorn corals.</title>
        <authorList>
            <person name="Vollmer S.V."/>
            <person name="Selwyn J.D."/>
            <person name="Despard B.A."/>
            <person name="Roesel C.L."/>
        </authorList>
    </citation>
    <scope>NUCLEOTIDE SEQUENCE</scope>
    <source>
        <strain evidence="1">K2</strain>
    </source>
</reference>
<gene>
    <name evidence="1" type="ORF">P5673_029159</name>
</gene>
<keyword evidence="2" id="KW-1185">Reference proteome</keyword>